<protein>
    <submittedName>
        <fullName evidence="3">Epoxide hydrolase 4-like</fullName>
    </submittedName>
</protein>
<dbReference type="GeneID" id="114251958"/>
<dbReference type="Gene3D" id="3.40.50.1820">
    <property type="entry name" value="alpha/beta hydrolase"/>
    <property type="match status" value="1"/>
</dbReference>
<evidence type="ECO:0000313" key="3">
    <source>
        <dbReference type="RefSeq" id="XP_028042210.1"/>
    </source>
</evidence>
<dbReference type="InterPro" id="IPR029058">
    <property type="entry name" value="AB_hydrolase_fold"/>
</dbReference>
<sequence length="358" mass="39863">MSAKNDVLQVVSGWDAVELVLKCLFLGMWQILKILVKNLWKGHRRKLSKNFPPVEMSVDASVGTHCHIKIMGVKYHYVETGPKSGQMILILCDAPETTDLWAPNWSSMVQTLTDHGYHIITLDLRGTGGSEGGSRRELSPPRAVEELSNLMEALGASPKKPAIVIGFGIGGMLTWYLAHCYGPMVSKFAVIEAPHPNLYWEFPPAKFCREALHFIQWPYFPEQWLAEGELCEGENGRWLNSRARDWRGPLNYIRGAAWWRISSEARVDAAALLIGEQHSAAMLVRSAAHCTRPALRLLPHLHPALPGLLLEFLIEKDTIKSNPEEVPKSLMGRVLGAVAERARLVLPPHAVHLSAVTS</sequence>
<reference evidence="3" key="1">
    <citation type="submission" date="2025-08" db="UniProtKB">
        <authorList>
            <consortium name="RefSeq"/>
        </authorList>
    </citation>
    <scope>IDENTIFICATION</scope>
    <source>
        <tissue evidence="3">Silk gland</tissue>
    </source>
</reference>
<name>A0A6J2KJF8_BOMMA</name>
<dbReference type="GO" id="GO:0004301">
    <property type="term" value="F:epoxide hydrolase activity"/>
    <property type="evidence" value="ECO:0007669"/>
    <property type="project" value="UniProtKB-ARBA"/>
</dbReference>
<dbReference type="OrthoDB" id="408373at2759"/>
<dbReference type="RefSeq" id="XP_028042210.1">
    <property type="nucleotide sequence ID" value="XM_028186409.1"/>
</dbReference>
<dbReference type="Pfam" id="PF00561">
    <property type="entry name" value="Abhydrolase_1"/>
    <property type="match status" value="1"/>
</dbReference>
<organism evidence="2 3">
    <name type="scientific">Bombyx mandarina</name>
    <name type="common">Wild silk moth</name>
    <name type="synonym">Wild silkworm</name>
    <dbReference type="NCBI Taxonomy" id="7092"/>
    <lineage>
        <taxon>Eukaryota</taxon>
        <taxon>Metazoa</taxon>
        <taxon>Ecdysozoa</taxon>
        <taxon>Arthropoda</taxon>
        <taxon>Hexapoda</taxon>
        <taxon>Insecta</taxon>
        <taxon>Pterygota</taxon>
        <taxon>Neoptera</taxon>
        <taxon>Endopterygota</taxon>
        <taxon>Lepidoptera</taxon>
        <taxon>Glossata</taxon>
        <taxon>Ditrysia</taxon>
        <taxon>Bombycoidea</taxon>
        <taxon>Bombycidae</taxon>
        <taxon>Bombycinae</taxon>
        <taxon>Bombyx</taxon>
    </lineage>
</organism>
<gene>
    <name evidence="3" type="primary">LOC114251958</name>
</gene>
<dbReference type="Proteomes" id="UP000504629">
    <property type="component" value="Unplaced"/>
</dbReference>
<dbReference type="KEGG" id="bman:114251958"/>
<dbReference type="PANTHER" id="PTHR43329">
    <property type="entry name" value="EPOXIDE HYDROLASE"/>
    <property type="match status" value="1"/>
</dbReference>
<evidence type="ECO:0000259" key="1">
    <source>
        <dbReference type="Pfam" id="PF00561"/>
    </source>
</evidence>
<dbReference type="AlphaFoldDB" id="A0A6J2KJF8"/>
<evidence type="ECO:0000313" key="2">
    <source>
        <dbReference type="Proteomes" id="UP000504629"/>
    </source>
</evidence>
<proteinExistence type="predicted"/>
<keyword evidence="2" id="KW-1185">Reference proteome</keyword>
<feature type="domain" description="AB hydrolase-1" evidence="1">
    <location>
        <begin position="103"/>
        <end position="197"/>
    </location>
</feature>
<dbReference type="InterPro" id="IPR000073">
    <property type="entry name" value="AB_hydrolase_1"/>
</dbReference>
<dbReference type="SUPFAM" id="SSF53474">
    <property type="entry name" value="alpha/beta-Hydrolases"/>
    <property type="match status" value="1"/>
</dbReference>
<accession>A0A6J2KJF8</accession>